<organism evidence="1 2">
    <name type="scientific">Acidipropionibacterium virtanenii</name>
    <dbReference type="NCBI Taxonomy" id="2057246"/>
    <lineage>
        <taxon>Bacteria</taxon>
        <taxon>Bacillati</taxon>
        <taxon>Actinomycetota</taxon>
        <taxon>Actinomycetes</taxon>
        <taxon>Propionibacteriales</taxon>
        <taxon>Propionibacteriaceae</taxon>
        <taxon>Acidipropionibacterium</taxon>
    </lineage>
</organism>
<accession>A0A344UTU7</accession>
<evidence type="ECO:0000313" key="2">
    <source>
        <dbReference type="Proteomes" id="UP000251995"/>
    </source>
</evidence>
<dbReference type="InterPro" id="IPR036514">
    <property type="entry name" value="SGNH_hydro_sf"/>
</dbReference>
<dbReference type="RefSeq" id="WP_114044664.1">
    <property type="nucleotide sequence ID" value="NZ_CP025198.1"/>
</dbReference>
<name>A0A344UTU7_9ACTN</name>
<dbReference type="SUPFAM" id="SSF52266">
    <property type="entry name" value="SGNH hydrolase"/>
    <property type="match status" value="1"/>
</dbReference>
<evidence type="ECO:0008006" key="3">
    <source>
        <dbReference type="Google" id="ProtNLM"/>
    </source>
</evidence>
<protein>
    <recommendedName>
        <fullName evidence="3">SGNH hydrolase-type esterase domain-containing protein</fullName>
    </recommendedName>
</protein>
<dbReference type="OrthoDB" id="7064934at2"/>
<gene>
    <name evidence="1" type="ORF">JS278_01531</name>
</gene>
<dbReference type="Gene3D" id="3.40.50.1110">
    <property type="entry name" value="SGNH hydrolase"/>
    <property type="match status" value="1"/>
</dbReference>
<dbReference type="KEGG" id="acij:JS278_01531"/>
<dbReference type="Proteomes" id="UP000251995">
    <property type="component" value="Chromosome"/>
</dbReference>
<proteinExistence type="predicted"/>
<reference evidence="1 2" key="1">
    <citation type="submission" date="2017-12" db="EMBL/GenBank/DDBJ databases">
        <title>The whole genome sequence of the Acidipropionibacterium virtanenii sp. nov. type strain JS278.</title>
        <authorList>
            <person name="Laine P."/>
            <person name="Deptula P."/>
            <person name="Varmanen P."/>
            <person name="Auvinen P."/>
        </authorList>
    </citation>
    <scope>NUCLEOTIDE SEQUENCE [LARGE SCALE GENOMIC DNA]</scope>
    <source>
        <strain evidence="1 2">JS278</strain>
    </source>
</reference>
<sequence length="278" mass="29722">MKRKPLVILLAGVLVVLAASGSWVLLGRQDRLPAAVGKISSKPGDLTSFAGRRIFFGHQSVGANIIDGLGSVYPSRATVAPAVIETRTDPGRKGGYLAHAQMGTNGDPIGKLADFESVLNGSMGGAIDVAILKLCYIDVTADTDVEALFKKYTETMARLEAAHPGVTFIYTTVPLTTERGWKQTVKSWIGRGDEAGPADNLARQRYNELIRQRYGATGRLFDIAAIEATMDSSPTSRTRDGRTYYVLHRGLAADPGHLNGLGSRVAAARLVTLVAAQR</sequence>
<dbReference type="EMBL" id="CP025198">
    <property type="protein sequence ID" value="AXE38695.1"/>
    <property type="molecule type" value="Genomic_DNA"/>
</dbReference>
<evidence type="ECO:0000313" key="1">
    <source>
        <dbReference type="EMBL" id="AXE38695.1"/>
    </source>
</evidence>
<keyword evidence="2" id="KW-1185">Reference proteome</keyword>
<dbReference type="AlphaFoldDB" id="A0A344UTU7"/>